<evidence type="ECO:0000313" key="1">
    <source>
        <dbReference type="EMBL" id="TKR63557.1"/>
    </source>
</evidence>
<gene>
    <name evidence="1" type="ORF">L596_027371</name>
</gene>
<dbReference type="Proteomes" id="UP000298663">
    <property type="component" value="Unassembled WGS sequence"/>
</dbReference>
<dbReference type="EMBL" id="AZBU02000010">
    <property type="protein sequence ID" value="TKR63557.1"/>
    <property type="molecule type" value="Genomic_DNA"/>
</dbReference>
<name>A0A4U5M455_STECR</name>
<comment type="caution">
    <text evidence="1">The sequence shown here is derived from an EMBL/GenBank/DDBJ whole genome shotgun (WGS) entry which is preliminary data.</text>
</comment>
<keyword evidence="2" id="KW-1185">Reference proteome</keyword>
<sequence>MIDLVRNLTLNPTKPLAFPSYLEALKFHSIFGQISPETLPKFDQNRPSQMCLILGRKRLRSTSKSLLLPFSLFALKFRSIFGQNFFHNPQKLTARPHASPLFGSRRENIATCLTPYNYCLQLSLQLIINPLVTRVSV</sequence>
<organism evidence="1 2">
    <name type="scientific">Steinernema carpocapsae</name>
    <name type="common">Entomopathogenic nematode</name>
    <dbReference type="NCBI Taxonomy" id="34508"/>
    <lineage>
        <taxon>Eukaryota</taxon>
        <taxon>Metazoa</taxon>
        <taxon>Ecdysozoa</taxon>
        <taxon>Nematoda</taxon>
        <taxon>Chromadorea</taxon>
        <taxon>Rhabditida</taxon>
        <taxon>Tylenchina</taxon>
        <taxon>Panagrolaimomorpha</taxon>
        <taxon>Strongyloidoidea</taxon>
        <taxon>Steinernematidae</taxon>
        <taxon>Steinernema</taxon>
    </lineage>
</organism>
<accession>A0A4U5M455</accession>
<protein>
    <submittedName>
        <fullName evidence="1">Uncharacterized protein</fullName>
    </submittedName>
</protein>
<reference evidence="1 2" key="2">
    <citation type="journal article" date="2019" name="G3 (Bethesda)">
        <title>Hybrid Assembly of the Genome of the Entomopathogenic Nematode Steinernema carpocapsae Identifies the X-Chromosome.</title>
        <authorList>
            <person name="Serra L."/>
            <person name="Macchietto M."/>
            <person name="Macias-Munoz A."/>
            <person name="McGill C.J."/>
            <person name="Rodriguez I.M."/>
            <person name="Rodriguez B."/>
            <person name="Murad R."/>
            <person name="Mortazavi A."/>
        </authorList>
    </citation>
    <scope>NUCLEOTIDE SEQUENCE [LARGE SCALE GENOMIC DNA]</scope>
    <source>
        <strain evidence="1 2">ALL</strain>
    </source>
</reference>
<dbReference type="AlphaFoldDB" id="A0A4U5M455"/>
<reference evidence="1 2" key="1">
    <citation type="journal article" date="2015" name="Genome Biol.">
        <title>Comparative genomics of Steinernema reveals deeply conserved gene regulatory networks.</title>
        <authorList>
            <person name="Dillman A.R."/>
            <person name="Macchietto M."/>
            <person name="Porter C.F."/>
            <person name="Rogers A."/>
            <person name="Williams B."/>
            <person name="Antoshechkin I."/>
            <person name="Lee M.M."/>
            <person name="Goodwin Z."/>
            <person name="Lu X."/>
            <person name="Lewis E.E."/>
            <person name="Goodrich-Blair H."/>
            <person name="Stock S.P."/>
            <person name="Adams B.J."/>
            <person name="Sternberg P.W."/>
            <person name="Mortazavi A."/>
        </authorList>
    </citation>
    <scope>NUCLEOTIDE SEQUENCE [LARGE SCALE GENOMIC DNA]</scope>
    <source>
        <strain evidence="1 2">ALL</strain>
    </source>
</reference>
<evidence type="ECO:0000313" key="2">
    <source>
        <dbReference type="Proteomes" id="UP000298663"/>
    </source>
</evidence>
<proteinExistence type="predicted"/>